<keyword evidence="4" id="KW-1185">Reference proteome</keyword>
<dbReference type="Gene3D" id="2.60.40.3140">
    <property type="match status" value="1"/>
</dbReference>
<accession>E4TS90</accession>
<dbReference type="InterPro" id="IPR024544">
    <property type="entry name" value="DUF3858"/>
</dbReference>
<organism evidence="3 4">
    <name type="scientific">Marivirga tractuosa (strain ATCC 23168 / DSM 4126 / NBRC 15989 / NCIMB 1408 / VKM B-1430 / H-43)</name>
    <name type="common">Microscilla tractuosa</name>
    <name type="synonym">Flexibacter tractuosus</name>
    <dbReference type="NCBI Taxonomy" id="643867"/>
    <lineage>
        <taxon>Bacteria</taxon>
        <taxon>Pseudomonadati</taxon>
        <taxon>Bacteroidota</taxon>
        <taxon>Cytophagia</taxon>
        <taxon>Cytophagales</taxon>
        <taxon>Marivirgaceae</taxon>
        <taxon>Marivirga</taxon>
    </lineage>
</organism>
<dbReference type="HOGENOM" id="CLU_026364_0_0_10"/>
<evidence type="ECO:0000259" key="2">
    <source>
        <dbReference type="Pfam" id="PF12970"/>
    </source>
</evidence>
<dbReference type="AlphaFoldDB" id="E4TS90"/>
<sequence length="652" mass="76054">MLALAELKKYRVYQQNHIKMQRLFLSILLSIVFSFQILAQESNTPKDSAFGIGADAIILLDSGHSVYNDNFELVFTHTTKIEILTEEGLSWSKVMIPYSEKDSLLFIKGHTYNLGENDSLQIDSLQSSDISKKINGGIVENYFSMPKAKVGSVIEYTYQIKIADWQELNSWYFQNDIPVVKSTYTTEVPNYLLFYKYLEGTLSLDDFSRKTVKKMIKNKQTDVLIENFEIDSIPAYVMEEDVPGSNYFISKLRFKLAEYTLPNQSTEFILPQDYEELAYNWAGAPFFKNVYSRSSYLQKEIDKIYHPELFEIDVIKGFFYFIRNNFTIDLTFNDKSLEEAYKARKGTPQQINMLLTKMLNQSGFDAYLIALSSIENRPTYPENPYFELFDVYICMIRHNGKNYFLDASDKNLLFNMLPPNYINNGGLVISQKAPGFVPLEFNFEDKEKVTGEFIVTDTATIEGTYEVKREGYAVYSFDARFLSNNRSYNDYLIETIFENMDWNIKNHDVVDEYDDNKYLKEYLSFVRPADSVAKNYIEIQPIVFNEFSKNPLQTEKRQNPLTLYTPLIRMASYAYEIPEGWTVLEYPKNKSIALPDGKGKFMYQFNKTGNSLKIEYTIDYDQVIYMPDEYSMIKKFMQEVTSTLNQKIILIR</sequence>
<dbReference type="eggNOG" id="COG1305">
    <property type="taxonomic scope" value="Bacteria"/>
</dbReference>
<reference evidence="3 4" key="1">
    <citation type="journal article" date="2011" name="Stand. Genomic Sci.">
        <title>Complete genome sequence of Marivirga tractuosa type strain (H-43).</title>
        <authorList>
            <person name="Pagani I."/>
            <person name="Chertkov O."/>
            <person name="Lapidus A."/>
            <person name="Lucas S."/>
            <person name="Del Rio T.G."/>
            <person name="Tice H."/>
            <person name="Copeland A."/>
            <person name="Cheng J.F."/>
            <person name="Nolan M."/>
            <person name="Saunders E."/>
            <person name="Pitluck S."/>
            <person name="Held B."/>
            <person name="Goodwin L."/>
            <person name="Liolios K."/>
            <person name="Ovchinikova G."/>
            <person name="Ivanova N."/>
            <person name="Mavromatis K."/>
            <person name="Pati A."/>
            <person name="Chen A."/>
            <person name="Palaniappan K."/>
            <person name="Land M."/>
            <person name="Hauser L."/>
            <person name="Jeffries C.D."/>
            <person name="Detter J.C."/>
            <person name="Han C."/>
            <person name="Tapia R."/>
            <person name="Ngatchou-Djao O.D."/>
            <person name="Rohde M."/>
            <person name="Goker M."/>
            <person name="Spring S."/>
            <person name="Sikorski J."/>
            <person name="Woyke T."/>
            <person name="Bristow J."/>
            <person name="Eisen J.A."/>
            <person name="Markowitz V."/>
            <person name="Hugenholtz P."/>
            <person name="Klenk H.P."/>
            <person name="Kyrpides N.C."/>
        </authorList>
    </citation>
    <scope>NUCLEOTIDE SEQUENCE [LARGE SCALE GENOMIC DNA]</scope>
    <source>
        <strain evidence="4">ATCC 23168 / DSM 4126 / NBRC 15989 / NCIMB 1408 / VKM B-1430 / H-43</strain>
    </source>
</reference>
<proteinExistence type="predicted"/>
<evidence type="ECO:0000313" key="4">
    <source>
        <dbReference type="Proteomes" id="UP000008720"/>
    </source>
</evidence>
<dbReference type="Gene3D" id="3.10.620.30">
    <property type="match status" value="1"/>
</dbReference>
<dbReference type="InterPro" id="IPR024618">
    <property type="entry name" value="DUF3857"/>
</dbReference>
<feature type="domain" description="DUF3857" evidence="1">
    <location>
        <begin position="73"/>
        <end position="197"/>
    </location>
</feature>
<dbReference type="Pfam" id="PF12969">
    <property type="entry name" value="DUF3857"/>
    <property type="match status" value="1"/>
</dbReference>
<protein>
    <recommendedName>
        <fullName evidence="5">DUF3857 domain-containing protein</fullName>
    </recommendedName>
</protein>
<feature type="domain" description="DUF3858" evidence="2">
    <location>
        <begin position="556"/>
        <end position="649"/>
    </location>
</feature>
<evidence type="ECO:0000259" key="1">
    <source>
        <dbReference type="Pfam" id="PF12969"/>
    </source>
</evidence>
<evidence type="ECO:0008006" key="5">
    <source>
        <dbReference type="Google" id="ProtNLM"/>
    </source>
</evidence>
<dbReference type="EMBL" id="CP002349">
    <property type="protein sequence ID" value="ADR21830.1"/>
    <property type="molecule type" value="Genomic_DNA"/>
</dbReference>
<gene>
    <name evidence="3" type="ordered locus">Ftrac_1842</name>
</gene>
<dbReference type="Pfam" id="PF12970">
    <property type="entry name" value="DUF3858"/>
    <property type="match status" value="1"/>
</dbReference>
<dbReference type="Proteomes" id="UP000008720">
    <property type="component" value="Chromosome"/>
</dbReference>
<dbReference type="KEGG" id="mtt:Ftrac_1842"/>
<evidence type="ECO:0000313" key="3">
    <source>
        <dbReference type="EMBL" id="ADR21830.1"/>
    </source>
</evidence>
<dbReference type="Gene3D" id="2.60.120.1130">
    <property type="match status" value="1"/>
</dbReference>
<name>E4TS90_MARTH</name>
<dbReference type="STRING" id="643867.Ftrac_1842"/>